<dbReference type="CTD" id="9027"/>
<evidence type="ECO:0000313" key="6">
    <source>
        <dbReference type="RefSeq" id="XP_020043716.1"/>
    </source>
</evidence>
<dbReference type="Pfam" id="PF00583">
    <property type="entry name" value="Acetyltransf_1"/>
    <property type="match status" value="1"/>
</dbReference>
<keyword evidence="2" id="KW-1133">Transmembrane helix</keyword>
<dbReference type="CDD" id="cd04301">
    <property type="entry name" value="NAT_SF"/>
    <property type="match status" value="1"/>
</dbReference>
<dbReference type="RefSeq" id="XP_020043716.1">
    <property type="nucleotide sequence ID" value="XM_020188127.1"/>
</dbReference>
<dbReference type="KEGG" id="ccan:109702891"/>
<evidence type="ECO:0000256" key="2">
    <source>
        <dbReference type="SAM" id="Phobius"/>
    </source>
</evidence>
<dbReference type="InterPro" id="IPR000182">
    <property type="entry name" value="GNAT_dom"/>
</dbReference>
<reference evidence="6" key="2">
    <citation type="submission" date="2025-04" db="UniProtKB">
        <authorList>
            <consortium name="RefSeq"/>
        </authorList>
    </citation>
    <scope>IDENTIFICATION</scope>
    <source>
        <tissue evidence="6">Leukocyte</tissue>
    </source>
</reference>
<dbReference type="Ensembl" id="ENSCCNT00000001584.1">
    <property type="protein sequence ID" value="ENSCCNP00000001215.1"/>
    <property type="gene ID" value="ENSCCNG00000001320.1"/>
</dbReference>
<dbReference type="SUPFAM" id="SSF55729">
    <property type="entry name" value="Acyl-CoA N-acyltransferases (Nat)"/>
    <property type="match status" value="1"/>
</dbReference>
<keyword evidence="2" id="KW-0812">Transmembrane</keyword>
<gene>
    <name evidence="4 6" type="primary">LOC109702891</name>
</gene>
<dbReference type="Gene3D" id="3.40.630.30">
    <property type="match status" value="1"/>
</dbReference>
<dbReference type="PANTHER" id="PTHR13947:SF2">
    <property type="entry name" value="N-ACETYLTRANSFERASE FAMILY 8 MEMBER 3-RELATED"/>
    <property type="match status" value="1"/>
</dbReference>
<dbReference type="InterPro" id="IPR050769">
    <property type="entry name" value="NAT_camello-type"/>
</dbReference>
<protein>
    <submittedName>
        <fullName evidence="6">Probable N-acetyltransferase CML3</fullName>
    </submittedName>
</protein>
<keyword evidence="1" id="KW-0808">Transferase</keyword>
<reference evidence="4" key="1">
    <citation type="submission" date="2023-09" db="UniProtKB">
        <authorList>
            <consortium name="Ensembl"/>
        </authorList>
    </citation>
    <scope>IDENTIFICATION</scope>
</reference>
<evidence type="ECO:0000313" key="4">
    <source>
        <dbReference type="Ensembl" id="ENSCCNP00000001215.1"/>
    </source>
</evidence>
<dbReference type="Proteomes" id="UP001732720">
    <property type="component" value="Chromosome 12"/>
</dbReference>
<keyword evidence="2" id="KW-0472">Membrane</keyword>
<dbReference type="PANTHER" id="PTHR13947">
    <property type="entry name" value="GNAT FAMILY N-ACETYLTRANSFERASE"/>
    <property type="match status" value="1"/>
</dbReference>
<dbReference type="InterPro" id="IPR016181">
    <property type="entry name" value="Acyl_CoA_acyltransferase"/>
</dbReference>
<feature type="transmembrane region" description="Helical" evidence="2">
    <location>
        <begin position="59"/>
        <end position="78"/>
    </location>
</feature>
<dbReference type="PROSITE" id="PS51186">
    <property type="entry name" value="GNAT"/>
    <property type="match status" value="1"/>
</dbReference>
<proteinExistence type="predicted"/>
<accession>A0A8B7WJQ5</accession>
<dbReference type="GO" id="GO:0008080">
    <property type="term" value="F:N-acetyltransferase activity"/>
    <property type="evidence" value="ECO:0007669"/>
    <property type="project" value="InterPro"/>
</dbReference>
<sequence>MAPYHIRKYQDSDRKWVLGLFCRGMEEHIPATFHHMLMLPGTLLLLLVVPLALLLVYGSWLLVLMSSLTLFAFLWLLAKYTWKKHMAACLRTDLADITKTYLSGCASCFWVVERGGQVVGIVGALPVKKPLLQKKQLQLRHLCVALEHRGEGIAKALVRTVLQFARDQGYSEVVLSTSMLQCAALALYQQMGFQKTGQSFFTRISKLRDTPLIHFTYHLTSAQEGGL</sequence>
<feature type="transmembrane region" description="Helical" evidence="2">
    <location>
        <begin position="33"/>
        <end position="53"/>
    </location>
</feature>
<organism evidence="6">
    <name type="scientific">Castor canadensis</name>
    <name type="common">American beaver</name>
    <dbReference type="NCBI Taxonomy" id="51338"/>
    <lineage>
        <taxon>Eukaryota</taxon>
        <taxon>Metazoa</taxon>
        <taxon>Chordata</taxon>
        <taxon>Craniata</taxon>
        <taxon>Vertebrata</taxon>
        <taxon>Euteleostomi</taxon>
        <taxon>Mammalia</taxon>
        <taxon>Eutheria</taxon>
        <taxon>Euarchontoglires</taxon>
        <taxon>Glires</taxon>
        <taxon>Rodentia</taxon>
        <taxon>Castorimorpha</taxon>
        <taxon>Castoridae</taxon>
        <taxon>Castor</taxon>
    </lineage>
</organism>
<evidence type="ECO:0000313" key="5">
    <source>
        <dbReference type="Proteomes" id="UP001732720"/>
    </source>
</evidence>
<name>A0A8B7WJQ5_CASCN</name>
<feature type="domain" description="N-acetyltransferase" evidence="3">
    <location>
        <begin position="61"/>
        <end position="217"/>
    </location>
</feature>
<dbReference type="OrthoDB" id="41532at2759"/>
<keyword evidence="5" id="KW-1185">Reference proteome</keyword>
<dbReference type="AlphaFoldDB" id="A0A8B7WJQ5"/>
<evidence type="ECO:0000256" key="1">
    <source>
        <dbReference type="ARBA" id="ARBA00022679"/>
    </source>
</evidence>
<evidence type="ECO:0000259" key="3">
    <source>
        <dbReference type="PROSITE" id="PS51186"/>
    </source>
</evidence>